<proteinExistence type="predicted"/>
<dbReference type="Proteomes" id="UP001231649">
    <property type="component" value="Chromosome 24"/>
</dbReference>
<protein>
    <submittedName>
        <fullName evidence="1">Uncharacterized protein</fullName>
    </submittedName>
</protein>
<keyword evidence="2" id="KW-1185">Reference proteome</keyword>
<dbReference type="EMBL" id="CM056800">
    <property type="protein sequence ID" value="KAJ8709502.1"/>
    <property type="molecule type" value="Genomic_DNA"/>
</dbReference>
<evidence type="ECO:0000313" key="1">
    <source>
        <dbReference type="EMBL" id="KAJ8709502.1"/>
    </source>
</evidence>
<gene>
    <name evidence="1" type="ORF">PYW08_009506</name>
</gene>
<organism evidence="1 2">
    <name type="scientific">Mythimna loreyi</name>
    <dbReference type="NCBI Taxonomy" id="667449"/>
    <lineage>
        <taxon>Eukaryota</taxon>
        <taxon>Metazoa</taxon>
        <taxon>Ecdysozoa</taxon>
        <taxon>Arthropoda</taxon>
        <taxon>Hexapoda</taxon>
        <taxon>Insecta</taxon>
        <taxon>Pterygota</taxon>
        <taxon>Neoptera</taxon>
        <taxon>Endopterygota</taxon>
        <taxon>Lepidoptera</taxon>
        <taxon>Glossata</taxon>
        <taxon>Ditrysia</taxon>
        <taxon>Noctuoidea</taxon>
        <taxon>Noctuidae</taxon>
        <taxon>Noctuinae</taxon>
        <taxon>Hadenini</taxon>
        <taxon>Mythimna</taxon>
    </lineage>
</organism>
<reference evidence="1" key="1">
    <citation type="submission" date="2023-03" db="EMBL/GenBank/DDBJ databases">
        <title>Chromosome-level genomes of two armyworms, Mythimna separata and Mythimna loreyi, provide insights into the biosynthesis and reception of sex pheromones.</title>
        <authorList>
            <person name="Zhao H."/>
        </authorList>
    </citation>
    <scope>NUCLEOTIDE SEQUENCE</scope>
    <source>
        <strain evidence="1">BeijingLab</strain>
    </source>
</reference>
<sequence>MFKYIVLITVASAVALPNPDDGSVDKVRGIKKDCANGLLSPGCLKMGAITLLEKLNNKDEVSLIPGVSLVKDGDKTNNEAVAADLARSFSSDSDDRLDKSLIYHVGSFLDSHSVKLRLLDDNAVEEAKNAMAEGRGKGGMGLGGGKKGGMGGLLAMGMMMKVYALPNPEIGESIKNQVEPNVESAARAMKKDCTNGIFSPTCLKIEAISMLEKLSAKEELQLLPGVSVVKEATKENGSKVEEFAAELARSFPSKPDERLDKYLLYRLGNYLDTHTVKLKLLDENAAEEARALVGEARGKGGLGGGKKGGMGGLLAAGLLMKGTLMSMGLGALALLAGKALMTAMMSLLLSAIIGIKSLSSGGGKSTTYEIVSKPVYSHSHSHSTAHEDVGGYGHSGYGRNLNVRRR</sequence>
<comment type="caution">
    <text evidence="1">The sequence shown here is derived from an EMBL/GenBank/DDBJ whole genome shotgun (WGS) entry which is preliminary data.</text>
</comment>
<name>A0ACC2Q6K1_9NEOP</name>
<evidence type="ECO:0000313" key="2">
    <source>
        <dbReference type="Proteomes" id="UP001231649"/>
    </source>
</evidence>
<accession>A0ACC2Q6K1</accession>